<dbReference type="InterPro" id="IPR013360">
    <property type="entry name" value="Pilus_4_PilW"/>
</dbReference>
<keyword evidence="1" id="KW-0677">Repeat</keyword>
<dbReference type="GeneID" id="93351953"/>
<evidence type="ECO:0000313" key="5">
    <source>
        <dbReference type="Proteomes" id="UP000254927"/>
    </source>
</evidence>
<sequence>MKNLWIAVLLACALSACKSTELKRPSKKERTEEVSRIKTQLSIEYMRAGDYRLAVTTIEEALQADHKNEIAWLMRAQIYQYLKVNDKAEESFREALRLKPDSAEINNNYGWFLCNYLNNPNAAIPYFDRALADPTYPAPQVAYMNKGICSAKMGQYSLAQAYLERGLASAPAFMPIRKELARTKMLAGQIKEADQLFRQYQSQMEVLSADDLLLGWQLSRASGNSQAAYEYEAQIRANYPYSEELKTISAGH</sequence>
<dbReference type="PROSITE" id="PS50005">
    <property type="entry name" value="TPR"/>
    <property type="match status" value="2"/>
</dbReference>
<evidence type="ECO:0000256" key="3">
    <source>
        <dbReference type="PROSITE-ProRule" id="PRU00339"/>
    </source>
</evidence>
<evidence type="ECO:0000256" key="1">
    <source>
        <dbReference type="ARBA" id="ARBA00022737"/>
    </source>
</evidence>
<dbReference type="EMBL" id="UGQW01000002">
    <property type="protein sequence ID" value="STZ67473.1"/>
    <property type="molecule type" value="Genomic_DNA"/>
</dbReference>
<dbReference type="RefSeq" id="WP_074897555.1">
    <property type="nucleotide sequence ID" value="NZ_CP031252.1"/>
</dbReference>
<feature type="repeat" description="TPR" evidence="3">
    <location>
        <begin position="35"/>
        <end position="68"/>
    </location>
</feature>
<dbReference type="Gene3D" id="1.25.40.10">
    <property type="entry name" value="Tetratricopeptide repeat domain"/>
    <property type="match status" value="1"/>
</dbReference>
<dbReference type="SUPFAM" id="SSF48452">
    <property type="entry name" value="TPR-like"/>
    <property type="match status" value="1"/>
</dbReference>
<reference evidence="4 5" key="1">
    <citation type="submission" date="2018-06" db="EMBL/GenBank/DDBJ databases">
        <authorList>
            <consortium name="Pathogen Informatics"/>
            <person name="Doyle S."/>
        </authorList>
    </citation>
    <scope>NUCLEOTIDE SEQUENCE [LARGE SCALE GENOMIC DNA]</scope>
    <source>
        <strain evidence="4 5">NCTC10660</strain>
    </source>
</reference>
<dbReference type="AlphaFoldDB" id="A0A378TZX6"/>
<dbReference type="PANTHER" id="PTHR44943">
    <property type="entry name" value="CELLULOSE SYNTHASE OPERON PROTEIN C"/>
    <property type="match status" value="1"/>
</dbReference>
<feature type="repeat" description="TPR" evidence="3">
    <location>
        <begin position="69"/>
        <end position="102"/>
    </location>
</feature>
<dbReference type="SMART" id="SM00028">
    <property type="entry name" value="TPR"/>
    <property type="match status" value="3"/>
</dbReference>
<accession>A0A378TZX6</accession>
<dbReference type="Pfam" id="PF13429">
    <property type="entry name" value="TPR_15"/>
    <property type="match status" value="1"/>
</dbReference>
<dbReference type="PROSITE" id="PS51257">
    <property type="entry name" value="PROKAR_LIPOPROTEIN"/>
    <property type="match status" value="1"/>
</dbReference>
<dbReference type="InterPro" id="IPR011990">
    <property type="entry name" value="TPR-like_helical_dom_sf"/>
</dbReference>
<evidence type="ECO:0000256" key="2">
    <source>
        <dbReference type="ARBA" id="ARBA00022803"/>
    </source>
</evidence>
<name>A0A378TZX6_NEIEL</name>
<proteinExistence type="predicted"/>
<dbReference type="PANTHER" id="PTHR44943:SF5">
    <property type="entry name" value="BLL7697 PROTEIN"/>
    <property type="match status" value="1"/>
</dbReference>
<dbReference type="InterPro" id="IPR051685">
    <property type="entry name" value="Ycf3/AcsC/BcsC/TPR_MFPF"/>
</dbReference>
<dbReference type="InterPro" id="IPR019734">
    <property type="entry name" value="TPR_rpt"/>
</dbReference>
<keyword evidence="4" id="KW-0449">Lipoprotein</keyword>
<dbReference type="Pfam" id="PF13181">
    <property type="entry name" value="TPR_8"/>
    <property type="match status" value="1"/>
</dbReference>
<organism evidence="4 5">
    <name type="scientific">Neisseria elongata</name>
    <dbReference type="NCBI Taxonomy" id="495"/>
    <lineage>
        <taxon>Bacteria</taxon>
        <taxon>Pseudomonadati</taxon>
        <taxon>Pseudomonadota</taxon>
        <taxon>Betaproteobacteria</taxon>
        <taxon>Neisseriales</taxon>
        <taxon>Neisseriaceae</taxon>
        <taxon>Neisseria</taxon>
    </lineage>
</organism>
<keyword evidence="2 3" id="KW-0802">TPR repeat</keyword>
<gene>
    <name evidence="4" type="ORF">NCTC10660_00956</name>
</gene>
<dbReference type="Proteomes" id="UP000254927">
    <property type="component" value="Unassembled WGS sequence"/>
</dbReference>
<protein>
    <submittedName>
        <fullName evidence="4">Lipoprotein</fullName>
    </submittedName>
</protein>
<evidence type="ECO:0000313" key="4">
    <source>
        <dbReference type="EMBL" id="STZ67473.1"/>
    </source>
</evidence>
<dbReference type="NCBIfam" id="TIGR02521">
    <property type="entry name" value="type_IV_pilW"/>
    <property type="match status" value="1"/>
</dbReference>